<dbReference type="Proteomes" id="UP000789920">
    <property type="component" value="Unassembled WGS sequence"/>
</dbReference>
<sequence>TYTDGNQKYLLANFTKSNFWELENPRTHLYQIISSLKLNNV</sequence>
<protein>
    <submittedName>
        <fullName evidence="1">34780_t:CDS:1</fullName>
    </submittedName>
</protein>
<gene>
    <name evidence="1" type="ORF">RPERSI_LOCUS17142</name>
</gene>
<reference evidence="1" key="1">
    <citation type="submission" date="2021-06" db="EMBL/GenBank/DDBJ databases">
        <authorList>
            <person name="Kallberg Y."/>
            <person name="Tangrot J."/>
            <person name="Rosling A."/>
        </authorList>
    </citation>
    <scope>NUCLEOTIDE SEQUENCE</scope>
    <source>
        <strain evidence="1">MA461A</strain>
    </source>
</reference>
<comment type="caution">
    <text evidence="1">The sequence shown here is derived from an EMBL/GenBank/DDBJ whole genome shotgun (WGS) entry which is preliminary data.</text>
</comment>
<organism evidence="1 2">
    <name type="scientific">Racocetra persica</name>
    <dbReference type="NCBI Taxonomy" id="160502"/>
    <lineage>
        <taxon>Eukaryota</taxon>
        <taxon>Fungi</taxon>
        <taxon>Fungi incertae sedis</taxon>
        <taxon>Mucoromycota</taxon>
        <taxon>Glomeromycotina</taxon>
        <taxon>Glomeromycetes</taxon>
        <taxon>Diversisporales</taxon>
        <taxon>Gigasporaceae</taxon>
        <taxon>Racocetra</taxon>
    </lineage>
</organism>
<evidence type="ECO:0000313" key="1">
    <source>
        <dbReference type="EMBL" id="CAG8777733.1"/>
    </source>
</evidence>
<evidence type="ECO:0000313" key="2">
    <source>
        <dbReference type="Proteomes" id="UP000789920"/>
    </source>
</evidence>
<name>A0ACA9R583_9GLOM</name>
<feature type="non-terminal residue" evidence="1">
    <location>
        <position position="1"/>
    </location>
</feature>
<proteinExistence type="predicted"/>
<accession>A0ACA9R583</accession>
<dbReference type="EMBL" id="CAJVQC010043532">
    <property type="protein sequence ID" value="CAG8777733.1"/>
    <property type="molecule type" value="Genomic_DNA"/>
</dbReference>
<keyword evidence="2" id="KW-1185">Reference proteome</keyword>